<dbReference type="NCBIfam" id="TIGR02092">
    <property type="entry name" value="glgD"/>
    <property type="match status" value="1"/>
</dbReference>
<accession>A0A0X8FE79</accession>
<evidence type="ECO:0000256" key="2">
    <source>
        <dbReference type="ARBA" id="ARBA00023056"/>
    </source>
</evidence>
<organism evidence="5 6">
    <name type="scientific">Aerococcus urinae</name>
    <dbReference type="NCBI Taxonomy" id="1376"/>
    <lineage>
        <taxon>Bacteria</taxon>
        <taxon>Bacillati</taxon>
        <taxon>Bacillota</taxon>
        <taxon>Bacilli</taxon>
        <taxon>Lactobacillales</taxon>
        <taxon>Aerococcaceae</taxon>
        <taxon>Aerococcus</taxon>
    </lineage>
</organism>
<dbReference type="AlphaFoldDB" id="A0A0X8FE79"/>
<dbReference type="Gene3D" id="3.90.550.10">
    <property type="entry name" value="Spore Coat Polysaccharide Biosynthesis Protein SpsA, Chain A"/>
    <property type="match status" value="1"/>
</dbReference>
<evidence type="ECO:0000313" key="7">
    <source>
        <dbReference type="Proteomes" id="UP001069145"/>
    </source>
</evidence>
<proteinExistence type="inferred from homology"/>
<dbReference type="Proteomes" id="UP001069145">
    <property type="component" value="Unassembled WGS sequence"/>
</dbReference>
<dbReference type="RefSeq" id="WP_060778177.1">
    <property type="nucleotide sequence ID" value="NZ_CAJHLF010000002.1"/>
</dbReference>
<evidence type="ECO:0000313" key="5">
    <source>
        <dbReference type="EMBL" id="QPS00960.1"/>
    </source>
</evidence>
<dbReference type="EMBL" id="JAOTML010000001">
    <property type="protein sequence ID" value="MCY3052653.1"/>
    <property type="molecule type" value="Genomic_DNA"/>
</dbReference>
<dbReference type="GO" id="GO:0008878">
    <property type="term" value="F:glucose-1-phosphate adenylyltransferase activity"/>
    <property type="evidence" value="ECO:0007669"/>
    <property type="project" value="UniProtKB-EC"/>
</dbReference>
<dbReference type="SUPFAM" id="SSF51161">
    <property type="entry name" value="Trimeric LpxA-like enzymes"/>
    <property type="match status" value="1"/>
</dbReference>
<dbReference type="InterPro" id="IPR029044">
    <property type="entry name" value="Nucleotide-diphossugar_trans"/>
</dbReference>
<dbReference type="PANTHER" id="PTHR43523">
    <property type="entry name" value="GLUCOSE-1-PHOSPHATE ADENYLYLTRANSFERASE-RELATED"/>
    <property type="match status" value="1"/>
</dbReference>
<dbReference type="GeneID" id="35767203"/>
<keyword evidence="5" id="KW-0548">Nucleotidyltransferase</keyword>
<keyword evidence="5" id="KW-0808">Transferase</keyword>
<dbReference type="CDD" id="cd04651">
    <property type="entry name" value="LbH_G1P_AT_C"/>
    <property type="match status" value="1"/>
</dbReference>
<feature type="domain" description="Glucose-1-phosphate adenylyltransferase/Bifunctional protein GlmU-like C-terminal hexapeptide" evidence="3">
    <location>
        <begin position="296"/>
        <end position="363"/>
    </location>
</feature>
<keyword evidence="2" id="KW-0320">Glycogen biosynthesis</keyword>
<evidence type="ECO:0000256" key="1">
    <source>
        <dbReference type="ARBA" id="ARBA00010443"/>
    </source>
</evidence>
<dbReference type="GO" id="GO:0005978">
    <property type="term" value="P:glycogen biosynthetic process"/>
    <property type="evidence" value="ECO:0007669"/>
    <property type="project" value="UniProtKB-KW"/>
</dbReference>
<dbReference type="Proteomes" id="UP000594771">
    <property type="component" value="Chromosome"/>
</dbReference>
<reference evidence="5 6" key="1">
    <citation type="submission" date="2020-12" db="EMBL/GenBank/DDBJ databases">
        <title>FDA dAtabase for Regulatory Grade micrObial Sequences (FDA-ARGOS): Supporting development and validation of Infectious Disease Dx tests.</title>
        <authorList>
            <person name="Sproer C."/>
            <person name="Gronow S."/>
            <person name="Severitt S."/>
            <person name="Schroder I."/>
            <person name="Tallon L."/>
            <person name="Sadzewicz L."/>
            <person name="Zhao X."/>
            <person name="Boylan J."/>
            <person name="Ott S."/>
            <person name="Bowen H."/>
            <person name="Vavikolanu K."/>
            <person name="Mehta A."/>
            <person name="Aluvathingal J."/>
            <person name="Nadendla S."/>
            <person name="Lowell S."/>
            <person name="Myers T."/>
            <person name="Yan Y."/>
            <person name="Sichtig H."/>
        </authorList>
    </citation>
    <scope>NUCLEOTIDE SEQUENCE [LARGE SCALE GENOMIC DNA]</scope>
    <source>
        <strain evidence="5 6">FDAARGOS_911</strain>
    </source>
</reference>
<dbReference type="Pfam" id="PF24894">
    <property type="entry name" value="Hexapep_GlmU"/>
    <property type="match status" value="1"/>
</dbReference>
<dbReference type="OrthoDB" id="9801810at2"/>
<name>A0A0X8FE79_9LACT</name>
<dbReference type="InterPro" id="IPR056818">
    <property type="entry name" value="GlmU/GlgC-like_hexapep"/>
</dbReference>
<reference evidence="4" key="2">
    <citation type="submission" date="2022-09" db="EMBL/GenBank/DDBJ databases">
        <title>Aerococcus urinae taxonomy study.</title>
        <authorList>
            <person name="Christensen J."/>
            <person name="Senneby E."/>
        </authorList>
    </citation>
    <scope>NUCLEOTIDE SEQUENCE</scope>
    <source>
        <strain evidence="4">NLD-066-U95</strain>
    </source>
</reference>
<dbReference type="InterPro" id="IPR011004">
    <property type="entry name" value="Trimer_LpxA-like_sf"/>
</dbReference>
<dbReference type="Gene3D" id="2.160.10.10">
    <property type="entry name" value="Hexapeptide repeat proteins"/>
    <property type="match status" value="1"/>
</dbReference>
<dbReference type="PANTHER" id="PTHR43523:SF6">
    <property type="entry name" value="GLYCOGEN BIOSYNTHESIS PROTEIN GLGD"/>
    <property type="match status" value="1"/>
</dbReference>
<dbReference type="EMBL" id="CP065662">
    <property type="protein sequence ID" value="QPS00960.1"/>
    <property type="molecule type" value="Genomic_DNA"/>
</dbReference>
<comment type="similarity">
    <text evidence="1">Belongs to the bacterial/plant glucose-1-phosphate adenylyltransferase family.</text>
</comment>
<sequence length="384" mass="43297">MVQNKVCAILNLTENDNDLYPLTKQRPIAMLPFACRYRLLDFALSSITYANMRSAALFIGRSGRSVYDHIRSGKPWDLDTYRGGIFTFSQMEHKQALYEAASRRGDFYDDHETFINRSHADYVYVAGSRVLANVVISNLIEALEDSDADIARLYTRVPREMIEYHPNERLVSLDEAGYINELQVEGVTPIEGDTVLYDMNMSIVPTKIMLEIIEKAESQDINQNLDDILIQFLPDYKTVGVEHHGYIANIDSINAYYQASMDMLEAEAYTELFQNKQSIYTKGHNGVPTFYAKGADVKHSQLATGCEIFGKVFHSQLFRKVVVEAEAEVNHSIILQGCKIGKGAKVSYAILDKNVTVEPGAVIEGKPDDLIVIGKHEVIKRSDF</sequence>
<dbReference type="EC" id="2.7.7.27" evidence="5"/>
<dbReference type="KEGG" id="aun:AWM73_03975"/>
<dbReference type="InterPro" id="IPR011832">
    <property type="entry name" value="GlgDAde_trans"/>
</dbReference>
<dbReference type="SUPFAM" id="SSF53448">
    <property type="entry name" value="Nucleotide-diphospho-sugar transferases"/>
    <property type="match status" value="1"/>
</dbReference>
<protein>
    <submittedName>
        <fullName evidence="5">Glucose-1-phosphate adenylyltransferase subunit GlgD</fullName>
        <ecNumber evidence="5">2.7.7.27</ecNumber>
    </submittedName>
</protein>
<gene>
    <name evidence="5" type="primary">glgD</name>
    <name evidence="5" type="ORF">I6G68_06080</name>
    <name evidence="4" type="ORF">ODY43_01355</name>
</gene>
<keyword evidence="7" id="KW-1185">Reference proteome</keyword>
<evidence type="ECO:0000313" key="4">
    <source>
        <dbReference type="EMBL" id="MCY3052653.1"/>
    </source>
</evidence>
<dbReference type="InterPro" id="IPR011831">
    <property type="entry name" value="ADP-Glc_PPase"/>
</dbReference>
<evidence type="ECO:0000313" key="6">
    <source>
        <dbReference type="Proteomes" id="UP000594771"/>
    </source>
</evidence>
<evidence type="ECO:0000259" key="3">
    <source>
        <dbReference type="Pfam" id="PF24894"/>
    </source>
</evidence>